<keyword evidence="3 6" id="KW-0812">Transmembrane</keyword>
<feature type="transmembrane region" description="Helical" evidence="6">
    <location>
        <begin position="14"/>
        <end position="35"/>
    </location>
</feature>
<feature type="transmembrane region" description="Helical" evidence="6">
    <location>
        <begin position="346"/>
        <end position="368"/>
    </location>
</feature>
<dbReference type="RefSeq" id="WP_039121919.1">
    <property type="nucleotide sequence ID" value="NZ_AYYL01000081.1"/>
</dbReference>
<dbReference type="PANTHER" id="PTHR23513">
    <property type="entry name" value="INTEGRAL MEMBRANE EFFLUX PROTEIN-RELATED"/>
    <property type="match status" value="1"/>
</dbReference>
<dbReference type="InterPro" id="IPR036259">
    <property type="entry name" value="MFS_trans_sf"/>
</dbReference>
<reference evidence="8" key="1">
    <citation type="submission" date="2016-10" db="EMBL/GenBank/DDBJ databases">
        <authorList>
            <person name="Varghese N."/>
            <person name="Submissions S."/>
        </authorList>
    </citation>
    <scope>NUCLEOTIDE SEQUENCE [LARGE SCALE GENOMIC DNA]</scope>
    <source>
        <strain evidence="8">DSM 20403</strain>
    </source>
</reference>
<feature type="transmembrane region" description="Helical" evidence="6">
    <location>
        <begin position="219"/>
        <end position="241"/>
    </location>
</feature>
<comment type="subcellular location">
    <subcellularLocation>
        <location evidence="1">Cell membrane</location>
        <topology evidence="1">Multi-pass membrane protein</topology>
    </subcellularLocation>
</comment>
<feature type="transmembrane region" description="Helical" evidence="6">
    <location>
        <begin position="374"/>
        <end position="392"/>
    </location>
</feature>
<dbReference type="AlphaFoldDB" id="A0A1I2SIN0"/>
<name>A0A1I2SIN0_9LACO</name>
<feature type="transmembrane region" description="Helical" evidence="6">
    <location>
        <begin position="253"/>
        <end position="273"/>
    </location>
</feature>
<feature type="transmembrane region" description="Helical" evidence="6">
    <location>
        <begin position="72"/>
        <end position="91"/>
    </location>
</feature>
<feature type="transmembrane region" description="Helical" evidence="6">
    <location>
        <begin position="97"/>
        <end position="118"/>
    </location>
</feature>
<dbReference type="EMBL" id="FOPI01000031">
    <property type="protein sequence ID" value="SFG52618.1"/>
    <property type="molecule type" value="Genomic_DNA"/>
</dbReference>
<feature type="transmembrane region" description="Helical" evidence="6">
    <location>
        <begin position="167"/>
        <end position="186"/>
    </location>
</feature>
<organism evidence="7 8">
    <name type="scientific">Ligilactobacillus ruminis DSM 20403 = NBRC 102161</name>
    <dbReference type="NCBI Taxonomy" id="1423798"/>
    <lineage>
        <taxon>Bacteria</taxon>
        <taxon>Bacillati</taxon>
        <taxon>Bacillota</taxon>
        <taxon>Bacilli</taxon>
        <taxon>Lactobacillales</taxon>
        <taxon>Lactobacillaceae</taxon>
        <taxon>Ligilactobacillus</taxon>
    </lineage>
</organism>
<keyword evidence="2" id="KW-1003">Cell membrane</keyword>
<evidence type="ECO:0000256" key="2">
    <source>
        <dbReference type="ARBA" id="ARBA00022475"/>
    </source>
</evidence>
<keyword evidence="5 6" id="KW-0472">Membrane</keyword>
<evidence type="ECO:0000256" key="4">
    <source>
        <dbReference type="ARBA" id="ARBA00022989"/>
    </source>
</evidence>
<feature type="transmembrane region" description="Helical" evidence="6">
    <location>
        <begin position="307"/>
        <end position="325"/>
    </location>
</feature>
<feature type="transmembrane region" description="Helical" evidence="6">
    <location>
        <begin position="139"/>
        <end position="161"/>
    </location>
</feature>
<keyword evidence="4 6" id="KW-1133">Transmembrane helix</keyword>
<accession>A0A1I2SIN0</accession>
<feature type="transmembrane region" description="Helical" evidence="6">
    <location>
        <begin position="41"/>
        <end position="60"/>
    </location>
</feature>
<evidence type="ECO:0000256" key="1">
    <source>
        <dbReference type="ARBA" id="ARBA00004651"/>
    </source>
</evidence>
<dbReference type="OrthoDB" id="2320277at2"/>
<dbReference type="PANTHER" id="PTHR23513:SF6">
    <property type="entry name" value="MAJOR FACILITATOR SUPERFAMILY ASSOCIATED DOMAIN-CONTAINING PROTEIN"/>
    <property type="match status" value="1"/>
</dbReference>
<evidence type="ECO:0000256" key="3">
    <source>
        <dbReference type="ARBA" id="ARBA00022692"/>
    </source>
</evidence>
<evidence type="ECO:0000256" key="6">
    <source>
        <dbReference type="SAM" id="Phobius"/>
    </source>
</evidence>
<gene>
    <name evidence="7" type="ORF">SAMN02910432_01707</name>
</gene>
<evidence type="ECO:0000313" key="7">
    <source>
        <dbReference type="EMBL" id="SFG52618.1"/>
    </source>
</evidence>
<dbReference type="Proteomes" id="UP000182635">
    <property type="component" value="Unassembled WGS sequence"/>
</dbReference>
<dbReference type="Pfam" id="PF07690">
    <property type="entry name" value="MFS_1"/>
    <property type="match status" value="1"/>
</dbReference>
<dbReference type="SUPFAM" id="SSF103473">
    <property type="entry name" value="MFS general substrate transporter"/>
    <property type="match status" value="1"/>
</dbReference>
<dbReference type="Gene3D" id="1.20.1250.20">
    <property type="entry name" value="MFS general substrate transporter like domains"/>
    <property type="match status" value="1"/>
</dbReference>
<dbReference type="InterPro" id="IPR011701">
    <property type="entry name" value="MFS"/>
</dbReference>
<sequence>MNDKNTKIISFSQFINNFGTAMTRISLVILISTWFSNPIYIGLYSFFLFVPGIVFASPIGSLVDNCRNLKRLLVETLVLSLLSVLTILFIFCINLRSFPLLVLLAVLYSVLCDFYTPIISKITMIIFDKREYMKINADISTAMTSANLFSGVLVTVLLGLINFKGVFEIDILSYVIVTSLILFLEVPDNDKFSSKNKENRNVLVSGFDKAYLFIRENKYLISPLIGAVIFNIILAPLDVYLTQIATINADNKGIVGILDSLFSFGFLISSIGYRFLSFRIRIHQFISLSLLQVPLAILLMGNTRSLMISAFGLIILGASIPLYNISLKTVFQNKIPEDDFGAISNCLYALINLSQPIGLLGVPTFISFCGIQKYSITVFIIYISLGISLIIANKISTELDV</sequence>
<dbReference type="GO" id="GO:0005886">
    <property type="term" value="C:plasma membrane"/>
    <property type="evidence" value="ECO:0007669"/>
    <property type="project" value="UniProtKB-SubCell"/>
</dbReference>
<protein>
    <submittedName>
        <fullName evidence="7">Major Facilitator Superfamily protein</fullName>
    </submittedName>
</protein>
<evidence type="ECO:0000256" key="5">
    <source>
        <dbReference type="ARBA" id="ARBA00023136"/>
    </source>
</evidence>
<evidence type="ECO:0000313" key="8">
    <source>
        <dbReference type="Proteomes" id="UP000182635"/>
    </source>
</evidence>
<dbReference type="CDD" id="cd06173">
    <property type="entry name" value="MFS_MefA_like"/>
    <property type="match status" value="1"/>
</dbReference>
<dbReference type="GO" id="GO:0022857">
    <property type="term" value="F:transmembrane transporter activity"/>
    <property type="evidence" value="ECO:0007669"/>
    <property type="project" value="InterPro"/>
</dbReference>
<proteinExistence type="predicted"/>